<dbReference type="Proteomes" id="UP000217154">
    <property type="component" value="Chromosome"/>
</dbReference>
<protein>
    <submittedName>
        <fullName evidence="1">Uncharacterized protein</fullName>
    </submittedName>
</protein>
<evidence type="ECO:0000313" key="2">
    <source>
        <dbReference type="Proteomes" id="UP000217154"/>
    </source>
</evidence>
<dbReference type="EMBL" id="CP023284">
    <property type="protein sequence ID" value="ATA53410.1"/>
    <property type="molecule type" value="Genomic_DNA"/>
</dbReference>
<accession>A0A250DGF1</accession>
<proteinExistence type="predicted"/>
<dbReference type="KEGG" id="vbo:CKY39_09410"/>
<sequence length="152" mass="17050">MGVSMGDLVVFPDPEGRNFIPNPDLQAALVALGVKVDIIALYEQFFKEPRLGLGDVHAFQSSTTELNVFVIDMYQDRVNQVDFVAIAFRCDGSIAPTVGKHLRAFFDAASVQAGYEEANCLPRFRELFDPTQYPRVIQETGYMQQFHLLRCG</sequence>
<name>A0A250DGF1_9BURK</name>
<organism evidence="1 2">
    <name type="scientific">Variovorax boronicumulans</name>
    <dbReference type="NCBI Taxonomy" id="436515"/>
    <lineage>
        <taxon>Bacteria</taxon>
        <taxon>Pseudomonadati</taxon>
        <taxon>Pseudomonadota</taxon>
        <taxon>Betaproteobacteria</taxon>
        <taxon>Burkholderiales</taxon>
        <taxon>Comamonadaceae</taxon>
        <taxon>Variovorax</taxon>
    </lineage>
</organism>
<reference evidence="1 2" key="1">
    <citation type="submission" date="2017-09" db="EMBL/GenBank/DDBJ databases">
        <title>The diverse metabolic capabilities of V. boronicumulans make it an excellent choice for continued studies on novel biodegradation.</title>
        <authorList>
            <person name="Sun S."/>
        </authorList>
    </citation>
    <scope>NUCLEOTIDE SEQUENCE [LARGE SCALE GENOMIC DNA]</scope>
    <source>
        <strain evidence="1 2">J1</strain>
    </source>
</reference>
<dbReference type="AlphaFoldDB" id="A0A250DGF1"/>
<gene>
    <name evidence="1" type="ORF">CKY39_09410</name>
</gene>
<evidence type="ECO:0000313" key="1">
    <source>
        <dbReference type="EMBL" id="ATA53410.1"/>
    </source>
</evidence>